<keyword evidence="3" id="KW-1185">Reference proteome</keyword>
<protein>
    <submittedName>
        <fullName evidence="2">Uncharacterized protein</fullName>
    </submittedName>
</protein>
<proteinExistence type="predicted"/>
<comment type="caution">
    <text evidence="2">The sequence shown here is derived from an EMBL/GenBank/DDBJ whole genome shotgun (WGS) entry which is preliminary data.</text>
</comment>
<evidence type="ECO:0000313" key="2">
    <source>
        <dbReference type="EMBL" id="TNN49433.1"/>
    </source>
</evidence>
<evidence type="ECO:0000256" key="1">
    <source>
        <dbReference type="SAM" id="MobiDB-lite"/>
    </source>
</evidence>
<gene>
    <name evidence="2" type="ORF">EYF80_040388</name>
</gene>
<organism evidence="2 3">
    <name type="scientific">Liparis tanakae</name>
    <name type="common">Tanaka's snailfish</name>
    <dbReference type="NCBI Taxonomy" id="230148"/>
    <lineage>
        <taxon>Eukaryota</taxon>
        <taxon>Metazoa</taxon>
        <taxon>Chordata</taxon>
        <taxon>Craniata</taxon>
        <taxon>Vertebrata</taxon>
        <taxon>Euteleostomi</taxon>
        <taxon>Actinopterygii</taxon>
        <taxon>Neopterygii</taxon>
        <taxon>Teleostei</taxon>
        <taxon>Neoteleostei</taxon>
        <taxon>Acanthomorphata</taxon>
        <taxon>Eupercaria</taxon>
        <taxon>Perciformes</taxon>
        <taxon>Cottioidei</taxon>
        <taxon>Cottales</taxon>
        <taxon>Liparidae</taxon>
        <taxon>Liparis</taxon>
    </lineage>
</organism>
<evidence type="ECO:0000313" key="3">
    <source>
        <dbReference type="Proteomes" id="UP000314294"/>
    </source>
</evidence>
<reference evidence="2 3" key="1">
    <citation type="submission" date="2019-03" db="EMBL/GenBank/DDBJ databases">
        <title>First draft genome of Liparis tanakae, snailfish: a comprehensive survey of snailfish specific genes.</title>
        <authorList>
            <person name="Kim W."/>
            <person name="Song I."/>
            <person name="Jeong J.-H."/>
            <person name="Kim D."/>
            <person name="Kim S."/>
            <person name="Ryu S."/>
            <person name="Song J.Y."/>
            <person name="Lee S.K."/>
        </authorList>
    </citation>
    <scope>NUCLEOTIDE SEQUENCE [LARGE SCALE GENOMIC DNA]</scope>
    <source>
        <tissue evidence="2">Muscle</tissue>
    </source>
</reference>
<feature type="region of interest" description="Disordered" evidence="1">
    <location>
        <begin position="51"/>
        <end position="88"/>
    </location>
</feature>
<accession>A0A4Z2G909</accession>
<sequence length="114" mass="12496">MKMKMRWDEDEMKMKMRWDEDEDEMKMKTVSCGAGPQLQPQVAEVRTWVGGANTKEGRSQTRSNTIHNTAEAPRANTSWGGVATGGRGVATDIRGVATDIRGVAKGRMGVAKGR</sequence>
<dbReference type="EMBL" id="SRLO01000657">
    <property type="protein sequence ID" value="TNN49433.1"/>
    <property type="molecule type" value="Genomic_DNA"/>
</dbReference>
<name>A0A4Z2G909_9TELE</name>
<dbReference type="Proteomes" id="UP000314294">
    <property type="component" value="Unassembled WGS sequence"/>
</dbReference>
<dbReference type="AlphaFoldDB" id="A0A4Z2G909"/>